<dbReference type="GO" id="GO:0016020">
    <property type="term" value="C:membrane"/>
    <property type="evidence" value="ECO:0007669"/>
    <property type="project" value="UniProtKB-SubCell"/>
</dbReference>
<evidence type="ECO:0000256" key="4">
    <source>
        <dbReference type="ARBA" id="ARBA00023136"/>
    </source>
</evidence>
<feature type="transmembrane region" description="Helical" evidence="5">
    <location>
        <begin position="355"/>
        <end position="374"/>
    </location>
</feature>
<dbReference type="AlphaFoldDB" id="A0A1A9WG55"/>
<dbReference type="VEuPathDB" id="VectorBase:GBRI018550"/>
<accession>A0A1A9WG55</accession>
<reference evidence="7" key="2">
    <citation type="submission" date="2020-05" db="UniProtKB">
        <authorList>
            <consortium name="EnsemblMetazoa"/>
        </authorList>
    </citation>
    <scope>IDENTIFICATION</scope>
    <source>
        <strain evidence="7">IAEA</strain>
    </source>
</reference>
<organism evidence="7 8">
    <name type="scientific">Glossina brevipalpis</name>
    <dbReference type="NCBI Taxonomy" id="37001"/>
    <lineage>
        <taxon>Eukaryota</taxon>
        <taxon>Metazoa</taxon>
        <taxon>Ecdysozoa</taxon>
        <taxon>Arthropoda</taxon>
        <taxon>Hexapoda</taxon>
        <taxon>Insecta</taxon>
        <taxon>Pterygota</taxon>
        <taxon>Neoptera</taxon>
        <taxon>Endopterygota</taxon>
        <taxon>Diptera</taxon>
        <taxon>Brachycera</taxon>
        <taxon>Muscomorpha</taxon>
        <taxon>Hippoboscoidea</taxon>
        <taxon>Glossinidae</taxon>
        <taxon>Glossina</taxon>
    </lineage>
</organism>
<dbReference type="Proteomes" id="UP000091820">
    <property type="component" value="Unassembled WGS sequence"/>
</dbReference>
<feature type="transmembrane region" description="Helical" evidence="5">
    <location>
        <begin position="139"/>
        <end position="161"/>
    </location>
</feature>
<proteinExistence type="predicted"/>
<reference evidence="8" key="1">
    <citation type="submission" date="2014-03" db="EMBL/GenBank/DDBJ databases">
        <authorList>
            <person name="Aksoy S."/>
            <person name="Warren W."/>
            <person name="Wilson R.K."/>
        </authorList>
    </citation>
    <scope>NUCLEOTIDE SEQUENCE [LARGE SCALE GENOMIC DNA]</scope>
    <source>
        <strain evidence="8">IAEA</strain>
    </source>
</reference>
<evidence type="ECO:0000256" key="5">
    <source>
        <dbReference type="SAM" id="Phobius"/>
    </source>
</evidence>
<feature type="transmembrane region" description="Helical" evidence="5">
    <location>
        <begin position="84"/>
        <end position="104"/>
    </location>
</feature>
<comment type="subcellular location">
    <subcellularLocation>
        <location evidence="1">Membrane</location>
        <topology evidence="1">Multi-pass membrane protein</topology>
    </subcellularLocation>
</comment>
<sequence>MANPERDLVPYNPERTLIRYNQERALVPLVSGEDYQRAMVRPNFYDSFNQRLTFRGRNFMGCGIFAMPAAFMHGGTWWTLMHLIAFAIILYGCIYMLINCAHILESRYSIPVLSYSQLGMTAIVHGPPFLSGFYRVPRILINFFQFFASICLCGLYVMFMTHNLCDVGHFFTPADIVDFKAWRPLVAAVGIILLLPCIFPYLDLFCILGIMSQLLALGLCFFNYVFTDLPELAEITTEILPRKDIEVVLLMCGVIMYVIEGISAVMPVENTMNNPRHLVGCPSIFFIQMFLLTALKGIVGVTGHMKYKHTTLPFITSNMPKDNIGCGFTFLGIIMPACIELFVHYREYGALKWRLVLNTALIILGLAAAGALTYGSVGAWLVHIGKAPETIIPDEEP</sequence>
<protein>
    <recommendedName>
        <fullName evidence="6">Amino acid transporter transmembrane domain-containing protein</fullName>
    </recommendedName>
</protein>
<feature type="domain" description="Amino acid transporter transmembrane" evidence="6">
    <location>
        <begin position="58"/>
        <end position="330"/>
    </location>
</feature>
<keyword evidence="3 5" id="KW-1133">Transmembrane helix</keyword>
<evidence type="ECO:0000256" key="1">
    <source>
        <dbReference type="ARBA" id="ARBA00004141"/>
    </source>
</evidence>
<feature type="transmembrane region" description="Helical" evidence="5">
    <location>
        <begin position="278"/>
        <end position="302"/>
    </location>
</feature>
<keyword evidence="8" id="KW-1185">Reference proteome</keyword>
<dbReference type="EnsemblMetazoa" id="GBRI018550-RA">
    <property type="protein sequence ID" value="GBRI018550-PA"/>
    <property type="gene ID" value="GBRI018550"/>
</dbReference>
<evidence type="ECO:0000313" key="8">
    <source>
        <dbReference type="Proteomes" id="UP000091820"/>
    </source>
</evidence>
<keyword evidence="2 5" id="KW-0812">Transmembrane</keyword>
<dbReference type="GO" id="GO:0015179">
    <property type="term" value="F:L-amino acid transmembrane transporter activity"/>
    <property type="evidence" value="ECO:0007669"/>
    <property type="project" value="TreeGrafter"/>
</dbReference>
<dbReference type="PANTHER" id="PTHR22950">
    <property type="entry name" value="AMINO ACID TRANSPORTER"/>
    <property type="match status" value="1"/>
</dbReference>
<feature type="transmembrane region" description="Helical" evidence="5">
    <location>
        <begin position="247"/>
        <end position="266"/>
    </location>
</feature>
<evidence type="ECO:0000256" key="2">
    <source>
        <dbReference type="ARBA" id="ARBA00022692"/>
    </source>
</evidence>
<dbReference type="STRING" id="37001.A0A1A9WG55"/>
<keyword evidence="4 5" id="KW-0472">Membrane</keyword>
<dbReference type="Pfam" id="PF01490">
    <property type="entry name" value="Aa_trans"/>
    <property type="match status" value="1"/>
</dbReference>
<name>A0A1A9WG55_9MUSC</name>
<evidence type="ECO:0000256" key="3">
    <source>
        <dbReference type="ARBA" id="ARBA00022989"/>
    </source>
</evidence>
<feature type="transmembrane region" description="Helical" evidence="5">
    <location>
        <begin position="322"/>
        <end position="343"/>
    </location>
</feature>
<feature type="transmembrane region" description="Helical" evidence="5">
    <location>
        <begin position="206"/>
        <end position="227"/>
    </location>
</feature>
<evidence type="ECO:0000259" key="6">
    <source>
        <dbReference type="Pfam" id="PF01490"/>
    </source>
</evidence>
<dbReference type="InterPro" id="IPR013057">
    <property type="entry name" value="AA_transpt_TM"/>
</dbReference>
<evidence type="ECO:0000313" key="7">
    <source>
        <dbReference type="EnsemblMetazoa" id="GBRI018550-PA"/>
    </source>
</evidence>